<dbReference type="Pfam" id="PF13155">
    <property type="entry name" value="Toprim_2"/>
    <property type="match status" value="1"/>
</dbReference>
<protein>
    <submittedName>
        <fullName evidence="1">Bifunctional DNA primase/helicase</fullName>
    </submittedName>
</protein>
<dbReference type="EMBL" id="SPNC01000017">
    <property type="protein sequence ID" value="TFH96567.1"/>
    <property type="molecule type" value="Genomic_DNA"/>
</dbReference>
<keyword evidence="1" id="KW-0547">Nucleotide-binding</keyword>
<sequence length="701" mass="78494">MRDNNTKQNILEYTQNGLDVFNYYLPYSLPMQKNFKSPFYEDSKASCNIFKGNDGIWRYKDFGDGGEGGDCFWFVAQLKGFTLKSDFPKVLDAIIGDLHLPLASPINNISYYQQYYQMPPEAPYARKVPQQTTKHRAEPTPSPTTEYSFAKKEYSTEELNYWMHFGITKGILKRYKVYSLSKFSSFRSTNGQPYCVMSSANDPIFMYDGGTSAKVYRPLSTKGRFLNAGIKSDGYAFGFEQLPTKGDVVFITGGEKDVLSLASRGFNAISFNSETSLIDTNTLDLLKRRFKHIVLCYDMDDTGIKASKQLVQLHSGYNLIRMELPLAGTKAEKDISDFFAKGNTKDDLQALIYGTLEKQLYQQTISLLKSCEIDLSNPPASSKSLVLINDNVIGSYDNLMCVTGGEGTGKSNYVSAIISGAICQLPLDPKLTLGMQIMSNSESKAVLHYDTEQSESQLFSNIKRSLKRAGLASVPNFYHSVCLTAFTRKERLQLIQDSMDMYYHRHGGIHLVVIDGIADLVRSANDEIESVAIIEELYRLAGIYNTCIVCVLHLTPGGLKLRGHLGSELQRKAAGIISIDKDTIDASLSVSKAVKVRNGDPLDVPMIQFGWDKAQGMHIFRGVKPKKEQEARKQVELRNIATEILSEVNSMSKEEFTKKVAHWLLNNNGMTDSRASKNRVKSMLSMNIIQAEEDVITLVRS</sequence>
<dbReference type="InterPro" id="IPR027417">
    <property type="entry name" value="P-loop_NTPase"/>
</dbReference>
<dbReference type="SUPFAM" id="SSF52540">
    <property type="entry name" value="P-loop containing nucleoside triphosphate hydrolases"/>
    <property type="match status" value="1"/>
</dbReference>
<keyword evidence="1" id="KW-0378">Hydrolase</keyword>
<name>A0A4Y8WRB8_9PORP</name>
<keyword evidence="1" id="KW-0067">ATP-binding</keyword>
<organism evidence="1 2">
    <name type="scientific">Porphyromonas levii</name>
    <dbReference type="NCBI Taxonomy" id="28114"/>
    <lineage>
        <taxon>Bacteria</taxon>
        <taxon>Pseudomonadati</taxon>
        <taxon>Bacteroidota</taxon>
        <taxon>Bacteroidia</taxon>
        <taxon>Bacteroidales</taxon>
        <taxon>Porphyromonadaceae</taxon>
        <taxon>Porphyromonas</taxon>
    </lineage>
</organism>
<dbReference type="OrthoDB" id="877327at2"/>
<dbReference type="InterPro" id="IPR006171">
    <property type="entry name" value="TOPRIM_dom"/>
</dbReference>
<reference evidence="1 2" key="1">
    <citation type="submission" date="2019-03" db="EMBL/GenBank/DDBJ databases">
        <title>Porphyromonas levii Isolated from the Uterus of Dairy Cows.</title>
        <authorList>
            <person name="Francis A.M."/>
        </authorList>
    </citation>
    <scope>NUCLEOTIDE SEQUENCE [LARGE SCALE GENOMIC DNA]</scope>
    <source>
        <strain evidence="1 2">AF5678</strain>
    </source>
</reference>
<evidence type="ECO:0000313" key="2">
    <source>
        <dbReference type="Proteomes" id="UP000297225"/>
    </source>
</evidence>
<dbReference type="InterPro" id="IPR034154">
    <property type="entry name" value="TOPRIM_DnaG/twinkle"/>
</dbReference>
<dbReference type="CDD" id="cd01029">
    <property type="entry name" value="TOPRIM_primases"/>
    <property type="match status" value="1"/>
</dbReference>
<comment type="caution">
    <text evidence="1">The sequence shown here is derived from an EMBL/GenBank/DDBJ whole genome shotgun (WGS) entry which is preliminary data.</text>
</comment>
<keyword evidence="2" id="KW-1185">Reference proteome</keyword>
<gene>
    <name evidence="1" type="ORF">E4P47_02140</name>
</gene>
<dbReference type="AlphaFoldDB" id="A0A4Y8WRB8"/>
<evidence type="ECO:0000313" key="1">
    <source>
        <dbReference type="EMBL" id="TFH96567.1"/>
    </source>
</evidence>
<dbReference type="RefSeq" id="WP_134849256.1">
    <property type="nucleotide sequence ID" value="NZ_CP197400.1"/>
</dbReference>
<dbReference type="Gene3D" id="3.40.50.300">
    <property type="entry name" value="P-loop containing nucleotide triphosphate hydrolases"/>
    <property type="match status" value="1"/>
</dbReference>
<accession>A0A4Y8WRB8</accession>
<dbReference type="Gene3D" id="3.40.1360.10">
    <property type="match status" value="1"/>
</dbReference>
<dbReference type="SMART" id="SM00493">
    <property type="entry name" value="TOPRIM"/>
    <property type="match status" value="1"/>
</dbReference>
<keyword evidence="1" id="KW-0347">Helicase</keyword>
<dbReference type="Proteomes" id="UP000297225">
    <property type="component" value="Unassembled WGS sequence"/>
</dbReference>
<dbReference type="GO" id="GO:0004386">
    <property type="term" value="F:helicase activity"/>
    <property type="evidence" value="ECO:0007669"/>
    <property type="project" value="UniProtKB-KW"/>
</dbReference>
<proteinExistence type="predicted"/>
<dbReference type="SUPFAM" id="SSF56731">
    <property type="entry name" value="DNA primase core"/>
    <property type="match status" value="1"/>
</dbReference>